<dbReference type="InterPro" id="IPR018649">
    <property type="entry name" value="SHOCT"/>
</dbReference>
<dbReference type="Proteomes" id="UP001430374">
    <property type="component" value="Unassembled WGS sequence"/>
</dbReference>
<dbReference type="Pfam" id="PF14470">
    <property type="entry name" value="bPH_3"/>
    <property type="match status" value="1"/>
</dbReference>
<dbReference type="InterPro" id="IPR039519">
    <property type="entry name" value="YokE-like_PH"/>
</dbReference>
<name>A0ABS9C2V4_9FLAO</name>
<protein>
    <submittedName>
        <fullName evidence="4">PH domain-containing protein</fullName>
    </submittedName>
</protein>
<dbReference type="RefSeq" id="WP_235130562.1">
    <property type="nucleotide sequence ID" value="NZ_JACSGT010000001.1"/>
</dbReference>
<comment type="caution">
    <text evidence="4">The sequence shown here is derived from an EMBL/GenBank/DDBJ whole genome shotgun (WGS) entry which is preliminary data.</text>
</comment>
<feature type="region of interest" description="Disordered" evidence="1">
    <location>
        <begin position="252"/>
        <end position="277"/>
    </location>
</feature>
<evidence type="ECO:0000259" key="2">
    <source>
        <dbReference type="Pfam" id="PF09851"/>
    </source>
</evidence>
<accession>A0ABS9C2V4</accession>
<sequence>MNNICGLCGTPLTAMDTLLGENKLADNHILCNKCLNEASGINKDVVNNLQQFFLPEIRGIILQGKIGEVENQAFSQTSNVQRSQTPSFGFGGTVSRLDDIQDQIVALNARLSIFVNSEVKELVHILENNEKLTAIAEGLTMPSKVEGLLFSTQKRVVFIDKKLFGNVQKDEYLFENIRSVEHVESLLYSTLKIFSKNVSTAEFKLHNKSDGNNFCNAVNQYLHGKVNQPVQQQQQQQQQQIQSSSFNLYNMPVSENPFQKPEDSNPVQQNSGVQKEAPEVIFEQLEKLGKLREMGVLTDQEFAEQKKKLLDRL</sequence>
<organism evidence="4 5">
    <name type="scientific">Chryseobacterium indicum</name>
    <dbReference type="NCBI Taxonomy" id="2766954"/>
    <lineage>
        <taxon>Bacteria</taxon>
        <taxon>Pseudomonadati</taxon>
        <taxon>Bacteroidota</taxon>
        <taxon>Flavobacteriia</taxon>
        <taxon>Flavobacteriales</taxon>
        <taxon>Weeksellaceae</taxon>
        <taxon>Chryseobacterium group</taxon>
        <taxon>Chryseobacterium</taxon>
    </lineage>
</organism>
<dbReference type="Pfam" id="PF09851">
    <property type="entry name" value="SHOCT"/>
    <property type="match status" value="1"/>
</dbReference>
<proteinExistence type="predicted"/>
<reference evidence="4" key="1">
    <citation type="submission" date="2021-08" db="EMBL/GenBank/DDBJ databases">
        <title>Complete genome sequence of Chryseobacterium sp strain PS-8.</title>
        <authorList>
            <person name="Das S.K."/>
        </authorList>
    </citation>
    <scope>NUCLEOTIDE SEQUENCE</scope>
    <source>
        <strain evidence="4">PS-8</strain>
    </source>
</reference>
<keyword evidence="5" id="KW-1185">Reference proteome</keyword>
<evidence type="ECO:0000313" key="4">
    <source>
        <dbReference type="EMBL" id="MCF2218871.1"/>
    </source>
</evidence>
<feature type="domain" description="SHOCT" evidence="2">
    <location>
        <begin position="283"/>
        <end position="310"/>
    </location>
</feature>
<dbReference type="EMBL" id="JACSGT010000001">
    <property type="protein sequence ID" value="MCF2218871.1"/>
    <property type="molecule type" value="Genomic_DNA"/>
</dbReference>
<gene>
    <name evidence="4" type="ORF">H9Q08_06115</name>
</gene>
<evidence type="ECO:0000259" key="3">
    <source>
        <dbReference type="Pfam" id="PF14470"/>
    </source>
</evidence>
<feature type="domain" description="YokE-like PH" evidence="3">
    <location>
        <begin position="126"/>
        <end position="219"/>
    </location>
</feature>
<evidence type="ECO:0000256" key="1">
    <source>
        <dbReference type="SAM" id="MobiDB-lite"/>
    </source>
</evidence>
<evidence type="ECO:0000313" key="5">
    <source>
        <dbReference type="Proteomes" id="UP001430374"/>
    </source>
</evidence>